<dbReference type="Proteomes" id="UP000485058">
    <property type="component" value="Unassembled WGS sequence"/>
</dbReference>
<dbReference type="InterPro" id="IPR043151">
    <property type="entry name" value="BAH_sf"/>
</dbReference>
<dbReference type="AlphaFoldDB" id="A0A699Y9T6"/>
<feature type="non-terminal residue" evidence="2">
    <location>
        <position position="1"/>
    </location>
</feature>
<feature type="compositionally biased region" description="Basic residues" evidence="1">
    <location>
        <begin position="253"/>
        <end position="264"/>
    </location>
</feature>
<dbReference type="GO" id="GO:0008168">
    <property type="term" value="F:methyltransferase activity"/>
    <property type="evidence" value="ECO:0007669"/>
    <property type="project" value="UniProtKB-KW"/>
</dbReference>
<comment type="caution">
    <text evidence="2">The sequence shown here is derived from an EMBL/GenBank/DDBJ whole genome shotgun (WGS) entry which is preliminary data.</text>
</comment>
<name>A0A699Y9T6_HAELA</name>
<feature type="region of interest" description="Disordered" evidence="1">
    <location>
        <begin position="240"/>
        <end position="264"/>
    </location>
</feature>
<organism evidence="2 3">
    <name type="scientific">Haematococcus lacustris</name>
    <name type="common">Green alga</name>
    <name type="synonym">Haematococcus pluvialis</name>
    <dbReference type="NCBI Taxonomy" id="44745"/>
    <lineage>
        <taxon>Eukaryota</taxon>
        <taxon>Viridiplantae</taxon>
        <taxon>Chlorophyta</taxon>
        <taxon>core chlorophytes</taxon>
        <taxon>Chlorophyceae</taxon>
        <taxon>CS clade</taxon>
        <taxon>Chlamydomonadales</taxon>
        <taxon>Haematococcaceae</taxon>
        <taxon>Haematococcus</taxon>
    </lineage>
</organism>
<keyword evidence="2" id="KW-0808">Transferase</keyword>
<feature type="non-terminal residue" evidence="2">
    <location>
        <position position="264"/>
    </location>
</feature>
<evidence type="ECO:0000256" key="1">
    <source>
        <dbReference type="SAM" id="MobiDB-lite"/>
    </source>
</evidence>
<evidence type="ECO:0000313" key="3">
    <source>
        <dbReference type="Proteomes" id="UP000485058"/>
    </source>
</evidence>
<proteinExistence type="predicted"/>
<keyword evidence="2" id="KW-0489">Methyltransferase</keyword>
<gene>
    <name evidence="2" type="ORF">HaLaN_00678</name>
</gene>
<protein>
    <submittedName>
        <fullName evidence="2">Cytosine-specific methyltransferase</fullName>
    </submittedName>
</protein>
<sequence length="264" mass="29435">VRLLLHGSQTVLGDVASDSELFVTEEVVVRPLAEVAGLCHAQLLQRPWVWSQRQQHFRDDEALRKANDERREAGQPLHYIYRSYYQPSQGMFCALPPGLLDVSKGDYVEDPSKPISLGLLPGGAGFIKAGLLQRPWVWAQRQQHFRDDEALRKANDERREAGQPLHYIYRSYYQPSQGMFCALPPGLLDVSKGAYVEDPSKPISLGLLPGGAGFIKAGVEYRIGDVMYLHPQTFDEDLVPGKAIKKEGGPKASKAKKGRAQRKA</sequence>
<dbReference type="Gene3D" id="2.30.30.490">
    <property type="match status" value="1"/>
</dbReference>
<evidence type="ECO:0000313" key="2">
    <source>
        <dbReference type="EMBL" id="GFH06105.1"/>
    </source>
</evidence>
<accession>A0A699Y9T6</accession>
<dbReference type="GO" id="GO:0032259">
    <property type="term" value="P:methylation"/>
    <property type="evidence" value="ECO:0007669"/>
    <property type="project" value="UniProtKB-KW"/>
</dbReference>
<keyword evidence="3" id="KW-1185">Reference proteome</keyword>
<dbReference type="EMBL" id="BLLF01000022">
    <property type="protein sequence ID" value="GFH06105.1"/>
    <property type="molecule type" value="Genomic_DNA"/>
</dbReference>
<reference evidence="2 3" key="1">
    <citation type="submission" date="2020-02" db="EMBL/GenBank/DDBJ databases">
        <title>Draft genome sequence of Haematococcus lacustris strain NIES-144.</title>
        <authorList>
            <person name="Morimoto D."/>
            <person name="Nakagawa S."/>
            <person name="Yoshida T."/>
            <person name="Sawayama S."/>
        </authorList>
    </citation>
    <scope>NUCLEOTIDE SEQUENCE [LARGE SCALE GENOMIC DNA]</scope>
    <source>
        <strain evidence="2 3">NIES-144</strain>
    </source>
</reference>